<feature type="domain" description="Histidine kinase" evidence="10">
    <location>
        <begin position="267"/>
        <end position="482"/>
    </location>
</feature>
<dbReference type="CDD" id="cd00075">
    <property type="entry name" value="HATPase"/>
    <property type="match status" value="1"/>
</dbReference>
<keyword evidence="3" id="KW-0597">Phosphoprotein</keyword>
<evidence type="ECO:0000259" key="10">
    <source>
        <dbReference type="PROSITE" id="PS50109"/>
    </source>
</evidence>
<gene>
    <name evidence="11" type="ORF">ACFFJ6_00175</name>
</gene>
<evidence type="ECO:0000256" key="6">
    <source>
        <dbReference type="ARBA" id="ARBA00022777"/>
    </source>
</evidence>
<dbReference type="InterPro" id="IPR036890">
    <property type="entry name" value="HATPase_C_sf"/>
</dbReference>
<dbReference type="GO" id="GO:0005524">
    <property type="term" value="F:ATP binding"/>
    <property type="evidence" value="ECO:0007669"/>
    <property type="project" value="UniProtKB-KW"/>
</dbReference>
<dbReference type="InterPro" id="IPR005467">
    <property type="entry name" value="His_kinase_dom"/>
</dbReference>
<comment type="caution">
    <text evidence="11">The sequence shown here is derived from an EMBL/GenBank/DDBJ whole genome shotgun (WGS) entry which is preliminary data.</text>
</comment>
<accession>A0ABV6EKW7</accession>
<protein>
    <recommendedName>
        <fullName evidence="2">histidine kinase</fullName>
        <ecNumber evidence="2">2.7.13.3</ecNumber>
    </recommendedName>
</protein>
<dbReference type="EC" id="2.7.13.3" evidence="2"/>
<evidence type="ECO:0000256" key="3">
    <source>
        <dbReference type="ARBA" id="ARBA00022553"/>
    </source>
</evidence>
<keyword evidence="9" id="KW-1133">Transmembrane helix</keyword>
<keyword evidence="4" id="KW-0808">Transferase</keyword>
<dbReference type="Gene3D" id="1.10.287.130">
    <property type="match status" value="1"/>
</dbReference>
<evidence type="ECO:0000313" key="12">
    <source>
        <dbReference type="Proteomes" id="UP001589775"/>
    </source>
</evidence>
<keyword evidence="12" id="KW-1185">Reference proteome</keyword>
<dbReference type="Proteomes" id="UP001589775">
    <property type="component" value="Unassembled WGS sequence"/>
</dbReference>
<evidence type="ECO:0000256" key="5">
    <source>
        <dbReference type="ARBA" id="ARBA00022741"/>
    </source>
</evidence>
<comment type="catalytic activity">
    <reaction evidence="1">
        <text>ATP + protein L-histidine = ADP + protein N-phospho-L-histidine.</text>
        <dbReference type="EC" id="2.7.13.3"/>
    </reaction>
</comment>
<organism evidence="11 12">
    <name type="scientific">Rhodopseudomonas telluris</name>
    <dbReference type="NCBI Taxonomy" id="644215"/>
    <lineage>
        <taxon>Bacteria</taxon>
        <taxon>Pseudomonadati</taxon>
        <taxon>Pseudomonadota</taxon>
        <taxon>Alphaproteobacteria</taxon>
        <taxon>Hyphomicrobiales</taxon>
        <taxon>Nitrobacteraceae</taxon>
        <taxon>Rhodopseudomonas</taxon>
    </lineage>
</organism>
<dbReference type="RefSeq" id="WP_378385672.1">
    <property type="nucleotide sequence ID" value="NZ_JBHLWM010000001.1"/>
</dbReference>
<evidence type="ECO:0000256" key="8">
    <source>
        <dbReference type="ARBA" id="ARBA00023012"/>
    </source>
</evidence>
<keyword evidence="8" id="KW-0902">Two-component regulatory system</keyword>
<evidence type="ECO:0000256" key="1">
    <source>
        <dbReference type="ARBA" id="ARBA00000085"/>
    </source>
</evidence>
<name>A0ABV6EKW7_9BRAD</name>
<dbReference type="PROSITE" id="PS50109">
    <property type="entry name" value="HIS_KIN"/>
    <property type="match status" value="1"/>
</dbReference>
<evidence type="ECO:0000256" key="2">
    <source>
        <dbReference type="ARBA" id="ARBA00012438"/>
    </source>
</evidence>
<dbReference type="PANTHER" id="PTHR43065:SF10">
    <property type="entry name" value="PEROXIDE STRESS-ACTIVATED HISTIDINE KINASE MAK3"/>
    <property type="match status" value="1"/>
</dbReference>
<evidence type="ECO:0000256" key="9">
    <source>
        <dbReference type="SAM" id="Phobius"/>
    </source>
</evidence>
<evidence type="ECO:0000256" key="7">
    <source>
        <dbReference type="ARBA" id="ARBA00022840"/>
    </source>
</evidence>
<dbReference type="PRINTS" id="PR00344">
    <property type="entry name" value="BCTRLSENSOR"/>
</dbReference>
<dbReference type="InterPro" id="IPR003594">
    <property type="entry name" value="HATPase_dom"/>
</dbReference>
<dbReference type="Gene3D" id="3.30.565.10">
    <property type="entry name" value="Histidine kinase-like ATPase, C-terminal domain"/>
    <property type="match status" value="1"/>
</dbReference>
<evidence type="ECO:0000313" key="11">
    <source>
        <dbReference type="EMBL" id="MFC0238855.1"/>
    </source>
</evidence>
<feature type="transmembrane region" description="Helical" evidence="9">
    <location>
        <begin position="177"/>
        <end position="200"/>
    </location>
</feature>
<sequence length="495" mass="54020">MQPADQKPETHVWRRGLEPKIGLSGKLLLLTIPLILIAEILIYVPSIANFRLNRLNDRLAAANTAALVLDASPSGMVPDTLARQVLDSIDARAVAIKMGQQRRLLASSNLPTTVDHVVDMRNVTPWDAIIDAFVVMLESGNQTIRVMGPAEGNAQFIEVVIDEAPLRVAMYRFSSNLLLVSLTITSLTTALIYLALHFLFVRPMRRLTANMVNFRRDPESPASIVIPGPRGDEIGLAERELSDMQRDLVSMLHQKSRLAALGLAVSKINHDLRNLLASSQLLSDQLSSVPDPRVQRFAPKLVRSLERAIAFCQSTLSYGRAQEAAPDRRLILIEPVVNEVRETAGLATDGGVSSITWVTAIERGLTMDADPDQLFRVLLNLVRNAAQALESQPRSDAALQQIRITGRREGSVTILEVSDTGPGVPQKARDHLFEAFHGSVRAGGSGLGLAIAAELVRAHGGEINLVEGTLGATFRISIPDRPVDLHSLRNERARA</sequence>
<dbReference type="SUPFAM" id="SSF55874">
    <property type="entry name" value="ATPase domain of HSP90 chaperone/DNA topoisomerase II/histidine kinase"/>
    <property type="match status" value="1"/>
</dbReference>
<dbReference type="PANTHER" id="PTHR43065">
    <property type="entry name" value="SENSOR HISTIDINE KINASE"/>
    <property type="match status" value="1"/>
</dbReference>
<proteinExistence type="predicted"/>
<keyword evidence="9" id="KW-0812">Transmembrane</keyword>
<keyword evidence="5" id="KW-0547">Nucleotide-binding</keyword>
<dbReference type="InterPro" id="IPR004358">
    <property type="entry name" value="Sig_transdc_His_kin-like_C"/>
</dbReference>
<dbReference type="EMBL" id="JBHLWM010000001">
    <property type="protein sequence ID" value="MFC0238855.1"/>
    <property type="molecule type" value="Genomic_DNA"/>
</dbReference>
<dbReference type="SMART" id="SM00387">
    <property type="entry name" value="HATPase_c"/>
    <property type="match status" value="1"/>
</dbReference>
<keyword evidence="6" id="KW-0418">Kinase</keyword>
<keyword evidence="7 11" id="KW-0067">ATP-binding</keyword>
<evidence type="ECO:0000256" key="4">
    <source>
        <dbReference type="ARBA" id="ARBA00022679"/>
    </source>
</evidence>
<feature type="transmembrane region" description="Helical" evidence="9">
    <location>
        <begin position="27"/>
        <end position="48"/>
    </location>
</feature>
<reference evidence="11 12" key="1">
    <citation type="submission" date="2024-09" db="EMBL/GenBank/DDBJ databases">
        <authorList>
            <person name="Sun Q."/>
            <person name="Mori K."/>
        </authorList>
    </citation>
    <scope>NUCLEOTIDE SEQUENCE [LARGE SCALE GENOMIC DNA]</scope>
    <source>
        <strain evidence="11 12">KCTC 23279</strain>
    </source>
</reference>
<dbReference type="Pfam" id="PF02518">
    <property type="entry name" value="HATPase_c"/>
    <property type="match status" value="1"/>
</dbReference>
<keyword evidence="9" id="KW-0472">Membrane</keyword>